<dbReference type="InterPro" id="IPR007182">
    <property type="entry name" value="MnhB"/>
</dbReference>
<dbReference type="Proteomes" id="UP000305709">
    <property type="component" value="Unassembled WGS sequence"/>
</dbReference>
<evidence type="ECO:0000259" key="12">
    <source>
        <dbReference type="Pfam" id="PF00361"/>
    </source>
</evidence>
<dbReference type="PANTHER" id="PTHR43373">
    <property type="entry name" value="NA(+)/H(+) ANTIPORTER SUBUNIT"/>
    <property type="match status" value="1"/>
</dbReference>
<feature type="domain" description="MrpA C-terminal/MbhE" evidence="16">
    <location>
        <begin position="699"/>
        <end position="795"/>
    </location>
</feature>
<evidence type="ECO:0000256" key="6">
    <source>
        <dbReference type="ARBA" id="ARBA00022692"/>
    </source>
</evidence>
<dbReference type="Pfam" id="PF00662">
    <property type="entry name" value="Proton_antipo_N"/>
    <property type="match status" value="1"/>
</dbReference>
<keyword evidence="9 11" id="KW-0472">Membrane</keyword>
<feature type="transmembrane region" description="Helical" evidence="11">
    <location>
        <begin position="500"/>
        <end position="525"/>
    </location>
</feature>
<feature type="transmembrane region" description="Helical" evidence="11">
    <location>
        <begin position="916"/>
        <end position="939"/>
    </location>
</feature>
<evidence type="ECO:0000256" key="11">
    <source>
        <dbReference type="SAM" id="Phobius"/>
    </source>
</evidence>
<feature type="transmembrane region" description="Helical" evidence="11">
    <location>
        <begin position="703"/>
        <end position="723"/>
    </location>
</feature>
<evidence type="ECO:0000256" key="9">
    <source>
        <dbReference type="ARBA" id="ARBA00023136"/>
    </source>
</evidence>
<feature type="transmembrane region" description="Helical" evidence="11">
    <location>
        <begin position="606"/>
        <end position="628"/>
    </location>
</feature>
<feature type="transmembrane region" description="Helical" evidence="11">
    <location>
        <begin position="134"/>
        <end position="154"/>
    </location>
</feature>
<feature type="transmembrane region" description="Helical" evidence="11">
    <location>
        <begin position="302"/>
        <end position="320"/>
    </location>
</feature>
<dbReference type="NCBIfam" id="NF009288">
    <property type="entry name" value="PRK12648.1"/>
    <property type="match status" value="1"/>
</dbReference>
<dbReference type="PANTHER" id="PTHR43373:SF1">
    <property type="entry name" value="NA(+)_H(+) ANTIPORTER SUBUNIT A"/>
    <property type="match status" value="1"/>
</dbReference>
<dbReference type="InterPro" id="IPR046806">
    <property type="entry name" value="MrpA_C/MbhE"/>
</dbReference>
<feature type="transmembrane region" description="Helical" evidence="11">
    <location>
        <begin position="835"/>
        <end position="855"/>
    </location>
</feature>
<feature type="transmembrane region" description="Helical" evidence="11">
    <location>
        <begin position="635"/>
        <end position="655"/>
    </location>
</feature>
<evidence type="ECO:0000313" key="17">
    <source>
        <dbReference type="EMBL" id="TNC66296.1"/>
    </source>
</evidence>
<feature type="transmembrane region" description="Helical" evidence="11">
    <location>
        <begin position="414"/>
        <end position="440"/>
    </location>
</feature>
<evidence type="ECO:0000259" key="15">
    <source>
        <dbReference type="Pfam" id="PF13244"/>
    </source>
</evidence>
<dbReference type="PRINTS" id="PR01434">
    <property type="entry name" value="NADHDHGNASE5"/>
</dbReference>
<feature type="transmembrane region" description="Helical" evidence="11">
    <location>
        <begin position="577"/>
        <end position="594"/>
    </location>
</feature>
<organism evidence="17 18">
    <name type="scientific">Rubellimicrobium roseum</name>
    <dbReference type="NCBI Taxonomy" id="687525"/>
    <lineage>
        <taxon>Bacteria</taxon>
        <taxon>Pseudomonadati</taxon>
        <taxon>Pseudomonadota</taxon>
        <taxon>Alphaproteobacteria</taxon>
        <taxon>Rhodobacterales</taxon>
        <taxon>Roseobacteraceae</taxon>
        <taxon>Rubellimicrobium</taxon>
    </lineage>
</organism>
<dbReference type="InterPro" id="IPR050616">
    <property type="entry name" value="CPA3_Na-H_Antiporter_A"/>
</dbReference>
<dbReference type="Pfam" id="PF04039">
    <property type="entry name" value="MnhB"/>
    <property type="match status" value="1"/>
</dbReference>
<evidence type="ECO:0000256" key="2">
    <source>
        <dbReference type="ARBA" id="ARBA00004651"/>
    </source>
</evidence>
<accession>A0A5C4NCD6</accession>
<evidence type="ECO:0000256" key="3">
    <source>
        <dbReference type="ARBA" id="ARBA00022448"/>
    </source>
</evidence>
<feature type="transmembrane region" description="Helical" evidence="11">
    <location>
        <begin position="761"/>
        <end position="779"/>
    </location>
</feature>
<feature type="transmembrane region" description="Helical" evidence="11">
    <location>
        <begin position="371"/>
        <end position="394"/>
    </location>
</feature>
<comment type="caution">
    <text evidence="17">The sequence shown here is derived from an EMBL/GenBank/DDBJ whole genome shotgun (WGS) entry which is preliminary data.</text>
</comment>
<dbReference type="Pfam" id="PF13244">
    <property type="entry name" value="MbhD"/>
    <property type="match status" value="1"/>
</dbReference>
<keyword evidence="6 10" id="KW-0812">Transmembrane</keyword>
<evidence type="ECO:0000256" key="10">
    <source>
        <dbReference type="RuleBase" id="RU000320"/>
    </source>
</evidence>
<keyword evidence="3" id="KW-0813">Transport</keyword>
<evidence type="ECO:0000256" key="5">
    <source>
        <dbReference type="ARBA" id="ARBA00022475"/>
    </source>
</evidence>
<keyword evidence="8" id="KW-0406">Ion transport</keyword>
<feature type="domain" description="NADH-Ubiquinone oxidoreductase (complex I) chain 5 N-terminal" evidence="13">
    <location>
        <begin position="69"/>
        <end position="112"/>
    </location>
</feature>
<dbReference type="EMBL" id="VDFV01000034">
    <property type="protein sequence ID" value="TNC66296.1"/>
    <property type="molecule type" value="Genomic_DNA"/>
</dbReference>
<evidence type="ECO:0000259" key="16">
    <source>
        <dbReference type="Pfam" id="PF20501"/>
    </source>
</evidence>
<feature type="transmembrane region" description="Helical" evidence="11">
    <location>
        <begin position="31"/>
        <end position="51"/>
    </location>
</feature>
<name>A0A5C4NCD6_9RHOB</name>
<dbReference type="GO" id="GO:0006811">
    <property type="term" value="P:monoatomic ion transport"/>
    <property type="evidence" value="ECO:0007669"/>
    <property type="project" value="UniProtKB-KW"/>
</dbReference>
<evidence type="ECO:0000256" key="7">
    <source>
        <dbReference type="ARBA" id="ARBA00022989"/>
    </source>
</evidence>
<dbReference type="Pfam" id="PF20501">
    <property type="entry name" value="MbhE"/>
    <property type="match status" value="1"/>
</dbReference>
<feature type="domain" description="NADH:quinone oxidoreductase/Mrp antiporter transmembrane" evidence="12">
    <location>
        <begin position="130"/>
        <end position="408"/>
    </location>
</feature>
<feature type="transmembrane region" description="Helical" evidence="11">
    <location>
        <begin position="326"/>
        <end position="350"/>
    </location>
</feature>
<dbReference type="Pfam" id="PF00361">
    <property type="entry name" value="Proton_antipo_M"/>
    <property type="match status" value="1"/>
</dbReference>
<dbReference type="AlphaFoldDB" id="A0A5C4NCD6"/>
<feature type="transmembrane region" description="Helical" evidence="11">
    <location>
        <begin position="274"/>
        <end position="295"/>
    </location>
</feature>
<evidence type="ECO:0000256" key="4">
    <source>
        <dbReference type="ARBA" id="ARBA00022449"/>
    </source>
</evidence>
<comment type="function">
    <text evidence="1">NDH-1 shuttles electrons from NADH, via FMN and iron-sulfur (Fe-S) centers, to quinones in the respiratory chain. The immediate electron acceptor for the enzyme in this species is believed to be ubiquinone. Couples the redox reaction to proton translocation (for every two electrons transferred, four hydrogen ions are translocated across the cytoplasmic membrane), and thus conserves the redox energy in a proton gradient.</text>
</comment>
<feature type="transmembrane region" description="Helical" evidence="11">
    <location>
        <begin position="661"/>
        <end position="682"/>
    </location>
</feature>
<protein>
    <submittedName>
        <fullName evidence="17">Monovalent cation/H+ antiporter subunit A</fullName>
    </submittedName>
</protein>
<dbReference type="InterPro" id="IPR001516">
    <property type="entry name" value="Proton_antipo_N"/>
</dbReference>
<proteinExistence type="predicted"/>
<feature type="transmembrane region" description="Helical" evidence="11">
    <location>
        <begin position="80"/>
        <end position="100"/>
    </location>
</feature>
<sequence>MNEPNLIFLLVLLPLAGSVVAATLPAGARTGTAWLSGLVLGAGLLILAGLHGPVAEGGVLRTTLPWVPSLGLNLDFRLDGFSWLFVTLVLGIGVLVVLYARYYLAPSDPAPRFHAGILAFTGAMIGMLTSGNVIMLVVFWELTSLISFLLIGYWHRNPAARDGARMALVVTAAGGLCLLGAMLLLGRMVGGYDLDRILASGDTIRAHPLYGTTLALFLIGAFTKSAQVPFHFWLPNAMAAPTPVSAFLHSATMVKAGVFLLVRFSPALGGTEVWFFAVTGTGMATLLIGAVIALFRHDLKGLLAYSTISHLGLITALAGLGSNGAIVAAIFHIANHAVFKASLFMAAGIIDHESGTRDMRRLSGLMRLMPATGSLAIVAAAAMAGVPLLNGFLSKEMFFAEAVEWHNGTWLDNSLPYLATLASVFSVAYSLRFIATVFFGAPPTDLPKTPHEPVRWLRRPVELLVLICLVVGIIPGLTLGPTLNMAARSVLGADMPTYSVAVWHGFNTPLLMSLAALVLGAALYFTFSTRIAQGPEGPPVIHKLQAQRLYERFMLAATWTGPRRLLRLVGPDRLQPQLRLLVLLAIAGATYMLWRSVQIEPWLGPTPLNAGFLLMWVVGATCAVAAAWQAKYHRFAALVLLGGAGLVTCLTFAWFSAPDLAVTQLLVEVVTTVLILLGLRWLPKRLQEIPGDRLRSARVRRSLDLVIAVVFGATVSIIAFVVMTRPQLSTVGDWFLRNAYSEGGGTNVVNVILVDFRAFDTFGEITVLVIVALTVFALLRRFRPATEIAGQPEQQATPTARALRDYMLVPSVIMQWMFPVLIVLAAYLFLRGHDLPGGGFSGGVTLAIAFLLQYLATHVRWVEARLTVLPTRWMGFGLLIAGGTGVGSWVFGYPFLTAHAQYVDLPLIGEVPAATAMLFDLGVFGAVVGATVLMLIAIAHQSLRSPRPRSQDEAARSEHEEAA</sequence>
<keyword evidence="18" id="KW-1185">Reference proteome</keyword>
<comment type="subcellular location">
    <subcellularLocation>
        <location evidence="2">Cell membrane</location>
        <topology evidence="2">Multi-pass membrane protein</topology>
    </subcellularLocation>
    <subcellularLocation>
        <location evidence="10">Membrane</location>
        <topology evidence="10">Multi-pass membrane protein</topology>
    </subcellularLocation>
</comment>
<feature type="domain" description="Na+/H+ antiporter MnhB subunit-related protein" evidence="14">
    <location>
        <begin position="810"/>
        <end position="932"/>
    </location>
</feature>
<keyword evidence="5" id="KW-1003">Cell membrane</keyword>
<evidence type="ECO:0000256" key="8">
    <source>
        <dbReference type="ARBA" id="ARBA00023065"/>
    </source>
</evidence>
<reference evidence="17 18" key="1">
    <citation type="submission" date="2019-06" db="EMBL/GenBank/DDBJ databases">
        <authorList>
            <person name="Jiang L."/>
        </authorList>
    </citation>
    <scope>NUCLEOTIDE SEQUENCE [LARGE SCALE GENOMIC DNA]</scope>
    <source>
        <strain evidence="17 18">YIM 48858</strain>
    </source>
</reference>
<feature type="transmembrane region" description="Helical" evidence="11">
    <location>
        <begin position="112"/>
        <end position="128"/>
    </location>
</feature>
<evidence type="ECO:0000256" key="1">
    <source>
        <dbReference type="ARBA" id="ARBA00002378"/>
    </source>
</evidence>
<dbReference type="GO" id="GO:0005886">
    <property type="term" value="C:plasma membrane"/>
    <property type="evidence" value="ECO:0007669"/>
    <property type="project" value="UniProtKB-SubCell"/>
</dbReference>
<dbReference type="RefSeq" id="WP_139082883.1">
    <property type="nucleotide sequence ID" value="NZ_VDFV01000034.1"/>
</dbReference>
<evidence type="ECO:0000313" key="18">
    <source>
        <dbReference type="Proteomes" id="UP000305709"/>
    </source>
</evidence>
<feature type="transmembrane region" description="Helical" evidence="11">
    <location>
        <begin position="206"/>
        <end position="223"/>
    </location>
</feature>
<keyword evidence="7 11" id="KW-1133">Transmembrane helix</keyword>
<feature type="transmembrane region" description="Helical" evidence="11">
    <location>
        <begin position="166"/>
        <end position="186"/>
    </location>
</feature>
<keyword evidence="4" id="KW-0050">Antiport</keyword>
<feature type="transmembrane region" description="Helical" evidence="11">
    <location>
        <begin position="876"/>
        <end position="896"/>
    </location>
</feature>
<gene>
    <name evidence="17" type="ORF">FHG71_16940</name>
</gene>
<dbReference type="OrthoDB" id="9811798at2"/>
<evidence type="ECO:0000259" key="14">
    <source>
        <dbReference type="Pfam" id="PF04039"/>
    </source>
</evidence>
<evidence type="ECO:0000259" key="13">
    <source>
        <dbReference type="Pfam" id="PF00662"/>
    </source>
</evidence>
<dbReference type="GO" id="GO:0015297">
    <property type="term" value="F:antiporter activity"/>
    <property type="evidence" value="ECO:0007669"/>
    <property type="project" value="UniProtKB-KW"/>
</dbReference>
<feature type="transmembrane region" description="Helical" evidence="11">
    <location>
        <begin position="806"/>
        <end position="829"/>
    </location>
</feature>
<feature type="transmembrane region" description="Helical" evidence="11">
    <location>
        <begin position="244"/>
        <end position="262"/>
    </location>
</feature>
<feature type="transmembrane region" description="Helical" evidence="11">
    <location>
        <begin position="461"/>
        <end position="480"/>
    </location>
</feature>
<dbReference type="InterPro" id="IPR001750">
    <property type="entry name" value="ND/Mrp_TM"/>
</dbReference>
<dbReference type="InterPro" id="IPR025383">
    <property type="entry name" value="MrpA_C/MbhD"/>
</dbReference>
<feature type="domain" description="MrpA C-terminal/MbhD" evidence="15">
    <location>
        <begin position="620"/>
        <end position="684"/>
    </location>
</feature>